<dbReference type="AlphaFoldDB" id="A0A9P7KGL5"/>
<sequence length="115" mass="12623">MQLKGESGKVEQASEQPAREAPMVTVPKVPKPSKIPTPQPPNYCLLNNSASCGPQEWRHHVPDPNPDTTANIVEDIPDLAFLSNVHSEPNTVEEALTDETGSASWPLIYSHMPTW</sequence>
<reference evidence="2" key="2">
    <citation type="submission" date="2021-10" db="EMBL/GenBank/DDBJ databases">
        <title>Phylogenomics reveals ancestral predisposition of the termite-cultivated fungus Termitomyces towards a domesticated lifestyle.</title>
        <authorList>
            <person name="Auxier B."/>
            <person name="Grum-Grzhimaylo A."/>
            <person name="Cardenas M.E."/>
            <person name="Lodge J.D."/>
            <person name="Laessoe T."/>
            <person name="Pedersen O."/>
            <person name="Smith M.E."/>
            <person name="Kuyper T.W."/>
            <person name="Franco-Molano E.A."/>
            <person name="Baroni T.J."/>
            <person name="Aanen D.K."/>
        </authorList>
    </citation>
    <scope>NUCLEOTIDE SEQUENCE</scope>
    <source>
        <strain evidence="2">D49</strain>
    </source>
</reference>
<protein>
    <submittedName>
        <fullName evidence="2">Uncharacterized protein</fullName>
    </submittedName>
</protein>
<proteinExistence type="predicted"/>
<keyword evidence="3" id="KW-1185">Reference proteome</keyword>
<reference evidence="2" key="1">
    <citation type="submission" date="2021-02" db="EMBL/GenBank/DDBJ databases">
        <authorList>
            <person name="Nieuwenhuis M."/>
            <person name="Van De Peppel L.J.J."/>
        </authorList>
    </citation>
    <scope>NUCLEOTIDE SEQUENCE</scope>
    <source>
        <strain evidence="2">D49</strain>
    </source>
</reference>
<evidence type="ECO:0000313" key="2">
    <source>
        <dbReference type="EMBL" id="KAG5649678.1"/>
    </source>
</evidence>
<feature type="region of interest" description="Disordered" evidence="1">
    <location>
        <begin position="1"/>
        <end position="42"/>
    </location>
</feature>
<name>A0A9P7KGL5_9AGAR</name>
<dbReference type="EMBL" id="JABCKI010000785">
    <property type="protein sequence ID" value="KAG5649678.1"/>
    <property type="molecule type" value="Genomic_DNA"/>
</dbReference>
<gene>
    <name evidence="2" type="ORF">H0H81_002541</name>
</gene>
<comment type="caution">
    <text evidence="2">The sequence shown here is derived from an EMBL/GenBank/DDBJ whole genome shotgun (WGS) entry which is preliminary data.</text>
</comment>
<evidence type="ECO:0000313" key="3">
    <source>
        <dbReference type="Proteomes" id="UP000717328"/>
    </source>
</evidence>
<evidence type="ECO:0000256" key="1">
    <source>
        <dbReference type="SAM" id="MobiDB-lite"/>
    </source>
</evidence>
<feature type="compositionally biased region" description="Pro residues" evidence="1">
    <location>
        <begin position="29"/>
        <end position="41"/>
    </location>
</feature>
<accession>A0A9P7KGL5</accession>
<dbReference type="Proteomes" id="UP000717328">
    <property type="component" value="Unassembled WGS sequence"/>
</dbReference>
<organism evidence="2 3">
    <name type="scientific">Sphagnurus paluster</name>
    <dbReference type="NCBI Taxonomy" id="117069"/>
    <lineage>
        <taxon>Eukaryota</taxon>
        <taxon>Fungi</taxon>
        <taxon>Dikarya</taxon>
        <taxon>Basidiomycota</taxon>
        <taxon>Agaricomycotina</taxon>
        <taxon>Agaricomycetes</taxon>
        <taxon>Agaricomycetidae</taxon>
        <taxon>Agaricales</taxon>
        <taxon>Tricholomatineae</taxon>
        <taxon>Lyophyllaceae</taxon>
        <taxon>Sphagnurus</taxon>
    </lineage>
</organism>
<feature type="non-terminal residue" evidence="2">
    <location>
        <position position="115"/>
    </location>
</feature>